<evidence type="ECO:0000256" key="1">
    <source>
        <dbReference type="ARBA" id="ARBA00006787"/>
    </source>
</evidence>
<evidence type="ECO:0000256" key="4">
    <source>
        <dbReference type="ARBA" id="ARBA00023004"/>
    </source>
</evidence>
<dbReference type="AlphaFoldDB" id="A0A163AN92"/>
<sequence length="688" mass="76857">MAEQMNPTNISAMAVDDQPFNGQHEEHELSHSTQLDSTTRITNAMEDLSVDYPEDSQDNSFDPSLEITSAYDNDDWEQQERSLLDDQGQPALSRSSSPFPPSTVKRNTVNLEGDTTHAKGFFNTGDISDIKELKVEGQLPEWLTGEHFTVGPGTYEVKYTRKIEIDGFLQSATGNFSFGHWFDSLPLVNRLDYNGSRNTITYRNKLTCRRMIEKLRDHHGYAPCHPAGLFKTDSNQTVLVKFIKSSTKATKPDGEPCGARIMHSIPGIDGRLFCQNMANHIQELDPFDLKPTRVLTTQEINPAFKGYNSCPNPQVDARTGEYINFTMDIGYSSTSYHFFSLSAQDPKGHIIASIHNAPTGYVNSFALTEKYIVLFVFPLLANSGAVKYAWNESIMDSFTFCPTEPTLIYVISRSENKHVATYRTDPCFAFHHVNAFDDDNNNVFVDIVCYPDDTIANQLTLENLRNPETMKPAQLAKSEVRRYRLNNVLDASKVFNANNTIIPTTSSISSRVSSLWGYMRGAQSVPGATNDEESRAFATGSSGWHSWIPLAAYDKRLEHPIELPQVNPLYKARPYTFIYGIGFSPNTVNENGKIWDSIVKTNVNTNAVVASWHEEFCFPSEAIFIPSPKGGENAVEDDGVLVSIVMNAALATSFVLVLDAVTLEELARADLEFLVPLSFAHGSYKLRN</sequence>
<evidence type="ECO:0000256" key="5">
    <source>
        <dbReference type="PIRSR" id="PIRSR604294-1"/>
    </source>
</evidence>
<dbReference type="EMBL" id="KV440978">
    <property type="protein sequence ID" value="OAD74651.1"/>
    <property type="molecule type" value="Genomic_DNA"/>
</dbReference>
<comment type="cofactor">
    <cofactor evidence="5">
        <name>Fe(2+)</name>
        <dbReference type="ChEBI" id="CHEBI:29033"/>
    </cofactor>
    <text evidence="5">Binds 1 Fe(2+) ion per subunit.</text>
</comment>
<dbReference type="PANTHER" id="PTHR10543">
    <property type="entry name" value="BETA-CAROTENE DIOXYGENASE"/>
    <property type="match status" value="1"/>
</dbReference>
<keyword evidence="4 5" id="KW-0408">Iron</keyword>
<protein>
    <recommendedName>
        <fullName evidence="9">Carotenoid oxygenase</fullName>
    </recommendedName>
</protein>
<dbReference type="PANTHER" id="PTHR10543:SF24">
    <property type="entry name" value="CAROTENOID ISOMEROOXYGENASE"/>
    <property type="match status" value="1"/>
</dbReference>
<evidence type="ECO:0000313" key="7">
    <source>
        <dbReference type="EMBL" id="OAD74651.1"/>
    </source>
</evidence>
<dbReference type="InParanoid" id="A0A163AN92"/>
<evidence type="ECO:0000256" key="6">
    <source>
        <dbReference type="SAM" id="MobiDB-lite"/>
    </source>
</evidence>
<evidence type="ECO:0000256" key="3">
    <source>
        <dbReference type="ARBA" id="ARBA00023002"/>
    </source>
</evidence>
<keyword evidence="2 5" id="KW-0479">Metal-binding</keyword>
<organism evidence="7 8">
    <name type="scientific">Phycomyces blakesleeanus (strain ATCC 8743b / DSM 1359 / FGSC 10004 / NBRC 33097 / NRRL 1555)</name>
    <dbReference type="NCBI Taxonomy" id="763407"/>
    <lineage>
        <taxon>Eukaryota</taxon>
        <taxon>Fungi</taxon>
        <taxon>Fungi incertae sedis</taxon>
        <taxon>Mucoromycota</taxon>
        <taxon>Mucoromycotina</taxon>
        <taxon>Mucoromycetes</taxon>
        <taxon>Mucorales</taxon>
        <taxon>Phycomycetaceae</taxon>
        <taxon>Phycomyces</taxon>
    </lineage>
</organism>
<name>A0A163AN92_PHYB8</name>
<keyword evidence="8" id="KW-1185">Reference proteome</keyword>
<feature type="binding site" evidence="5">
    <location>
        <position position="681"/>
    </location>
    <ligand>
        <name>Fe cation</name>
        <dbReference type="ChEBI" id="CHEBI:24875"/>
        <note>catalytic</note>
    </ligand>
</feature>
<dbReference type="VEuPathDB" id="FungiDB:PHYBLDRAFT_76627"/>
<feature type="binding site" evidence="5">
    <location>
        <position position="431"/>
    </location>
    <ligand>
        <name>Fe cation</name>
        <dbReference type="ChEBI" id="CHEBI:24875"/>
        <note>catalytic</note>
    </ligand>
</feature>
<evidence type="ECO:0008006" key="9">
    <source>
        <dbReference type="Google" id="ProtNLM"/>
    </source>
</evidence>
<accession>A0A163AN92</accession>
<feature type="compositionally biased region" description="Polar residues" evidence="6">
    <location>
        <begin position="1"/>
        <end position="11"/>
    </location>
</feature>
<dbReference type="Proteomes" id="UP000077315">
    <property type="component" value="Unassembled WGS sequence"/>
</dbReference>
<gene>
    <name evidence="7" type="ORF">PHYBLDRAFT_76627</name>
</gene>
<feature type="compositionally biased region" description="Polar residues" evidence="6">
    <location>
        <begin position="31"/>
        <end position="40"/>
    </location>
</feature>
<feature type="region of interest" description="Disordered" evidence="6">
    <location>
        <begin position="1"/>
        <end position="40"/>
    </location>
</feature>
<keyword evidence="3" id="KW-0560">Oxidoreductase</keyword>
<dbReference type="GO" id="GO:0016121">
    <property type="term" value="P:carotene catabolic process"/>
    <property type="evidence" value="ECO:0007669"/>
    <property type="project" value="TreeGrafter"/>
</dbReference>
<evidence type="ECO:0000313" key="8">
    <source>
        <dbReference type="Proteomes" id="UP000077315"/>
    </source>
</evidence>
<dbReference type="Pfam" id="PF03055">
    <property type="entry name" value="RPE65"/>
    <property type="match status" value="1"/>
</dbReference>
<feature type="region of interest" description="Disordered" evidence="6">
    <location>
        <begin position="82"/>
        <end position="107"/>
    </location>
</feature>
<evidence type="ECO:0000256" key="2">
    <source>
        <dbReference type="ARBA" id="ARBA00022723"/>
    </source>
</evidence>
<dbReference type="GO" id="GO:0046872">
    <property type="term" value="F:metal ion binding"/>
    <property type="evidence" value="ECO:0007669"/>
    <property type="project" value="UniProtKB-KW"/>
</dbReference>
<dbReference type="GO" id="GO:0010436">
    <property type="term" value="F:carotenoid dioxygenase activity"/>
    <property type="evidence" value="ECO:0007669"/>
    <property type="project" value="TreeGrafter"/>
</dbReference>
<dbReference type="InterPro" id="IPR004294">
    <property type="entry name" value="Carotenoid_Oase"/>
</dbReference>
<dbReference type="GeneID" id="29004083"/>
<comment type="similarity">
    <text evidence="1">Belongs to the carotenoid oxygenase family.</text>
</comment>
<reference evidence="8" key="1">
    <citation type="submission" date="2015-06" db="EMBL/GenBank/DDBJ databases">
        <title>Expansion of signal transduction pathways in fungi by whole-genome duplication.</title>
        <authorList>
            <consortium name="DOE Joint Genome Institute"/>
            <person name="Corrochano L.M."/>
            <person name="Kuo A."/>
            <person name="Marcet-Houben M."/>
            <person name="Polaino S."/>
            <person name="Salamov A."/>
            <person name="Villalobos J.M."/>
            <person name="Alvarez M.I."/>
            <person name="Avalos J."/>
            <person name="Benito E.P."/>
            <person name="Benoit I."/>
            <person name="Burger G."/>
            <person name="Camino L.P."/>
            <person name="Canovas D."/>
            <person name="Cerda-Olmedo E."/>
            <person name="Cheng J.-F."/>
            <person name="Dominguez A."/>
            <person name="Elias M."/>
            <person name="Eslava A.P."/>
            <person name="Glaser F."/>
            <person name="Grimwood J."/>
            <person name="Gutierrez G."/>
            <person name="Heitman J."/>
            <person name="Henrissat B."/>
            <person name="Iturriaga E.A."/>
            <person name="Lang B.F."/>
            <person name="Lavin J.L."/>
            <person name="Lee S."/>
            <person name="Li W."/>
            <person name="Lindquist E."/>
            <person name="Lopez-Garcia S."/>
            <person name="Luque E.M."/>
            <person name="Marcos A.T."/>
            <person name="Martin J."/>
            <person name="McCluskey K."/>
            <person name="Medina H.R."/>
            <person name="Miralles-Duran A."/>
            <person name="Miyazaki A."/>
            <person name="Munoz-Torres E."/>
            <person name="Oguiza J.A."/>
            <person name="Ohm R."/>
            <person name="Olmedo M."/>
            <person name="Orejas M."/>
            <person name="Ortiz-Castellanos L."/>
            <person name="Pisabarro A.G."/>
            <person name="Rodriguez-Romero J."/>
            <person name="Ruiz-Herrera J."/>
            <person name="Ruiz-Vazquez R."/>
            <person name="Sanz C."/>
            <person name="Schackwitz W."/>
            <person name="Schmutz J."/>
            <person name="Shahriari M."/>
            <person name="Shelest E."/>
            <person name="Silva-Franco F."/>
            <person name="Soanes D."/>
            <person name="Syed K."/>
            <person name="Tagua V.G."/>
            <person name="Talbot N.J."/>
            <person name="Thon M."/>
            <person name="De vries R.P."/>
            <person name="Wiebenga A."/>
            <person name="Yadav J.S."/>
            <person name="Braun E.L."/>
            <person name="Baker S."/>
            <person name="Garre V."/>
            <person name="Horwitz B."/>
            <person name="Torres-Martinez S."/>
            <person name="Idnurm A."/>
            <person name="Herrera-Estrella A."/>
            <person name="Gabaldon T."/>
            <person name="Grigoriev I.V."/>
        </authorList>
    </citation>
    <scope>NUCLEOTIDE SEQUENCE [LARGE SCALE GENOMIC DNA]</scope>
    <source>
        <strain evidence="8">NRRL 1555(-)</strain>
    </source>
</reference>
<dbReference type="STRING" id="763407.A0A163AN92"/>
<proteinExistence type="inferred from homology"/>
<dbReference type="OrthoDB" id="407010at2759"/>
<dbReference type="RefSeq" id="XP_018292691.1">
    <property type="nucleotide sequence ID" value="XM_018443177.1"/>
</dbReference>